<name>A0A316GEF3_9RHOB</name>
<evidence type="ECO:0000313" key="2">
    <source>
        <dbReference type="Proteomes" id="UP000245708"/>
    </source>
</evidence>
<dbReference type="Proteomes" id="UP000245708">
    <property type="component" value="Unassembled WGS sequence"/>
</dbReference>
<organism evidence="1 2">
    <name type="scientific">Roseicyclus mahoneyensis</name>
    <dbReference type="NCBI Taxonomy" id="164332"/>
    <lineage>
        <taxon>Bacteria</taxon>
        <taxon>Pseudomonadati</taxon>
        <taxon>Pseudomonadota</taxon>
        <taxon>Alphaproteobacteria</taxon>
        <taxon>Rhodobacterales</taxon>
        <taxon>Roseobacteraceae</taxon>
        <taxon>Roseicyclus</taxon>
    </lineage>
</organism>
<protein>
    <submittedName>
        <fullName evidence="1">Uncharacterized protein</fullName>
    </submittedName>
</protein>
<dbReference type="OrthoDB" id="2065010at2"/>
<proteinExistence type="predicted"/>
<sequence length="390" mass="41233">MGLALLALVLSDVSAAQGQATQMPRQTLAHPGPEAVTILAPDIAPETGARAEAAVSDAAWHAAYAEGPEGRSGVWTAAHTIELARDYALAACGEGCSVLAERRPLHAPDGPRLRTILLQPEMTRRIGRQGPYSGRAHILAIGGAGAWGTGHDEGRRGIVGVATDRALSECEARRSAERTPPGLVSPPCRIMSLTDAEITDLRPETPLYPASFVVDLATLTAVPDEALRVMRTDGTYWDGPDARWWPDGLNGTVATNGEGAEGLVQSGGWPEGAEAMALALCEAARRFGDPPCAIWLRRVPPSRPRAGSLAVTPDLLADFRTWQGMEGAGAFAIGPLGAYGSSRGFATIEEARQHAADWCAYHSRRASSAFDLRSAFIDQPPCRIVAERGP</sequence>
<reference evidence="1 2" key="1">
    <citation type="submission" date="2018-05" db="EMBL/GenBank/DDBJ databases">
        <title>Genomic Encyclopedia of Type Strains, Phase IV (KMG-IV): sequencing the most valuable type-strain genomes for metagenomic binning, comparative biology and taxonomic classification.</title>
        <authorList>
            <person name="Goeker M."/>
        </authorList>
    </citation>
    <scope>NUCLEOTIDE SEQUENCE [LARGE SCALE GENOMIC DNA]</scope>
    <source>
        <strain evidence="1 2">DSM 16097</strain>
    </source>
</reference>
<dbReference type="AlphaFoldDB" id="A0A316GEF3"/>
<accession>A0A316GEF3</accession>
<evidence type="ECO:0000313" key="1">
    <source>
        <dbReference type="EMBL" id="PWK59371.1"/>
    </source>
</evidence>
<comment type="caution">
    <text evidence="1">The sequence shown here is derived from an EMBL/GenBank/DDBJ whole genome shotgun (WGS) entry which is preliminary data.</text>
</comment>
<gene>
    <name evidence="1" type="ORF">C7455_108139</name>
</gene>
<dbReference type="EMBL" id="QGGW01000008">
    <property type="protein sequence ID" value="PWK59371.1"/>
    <property type="molecule type" value="Genomic_DNA"/>
</dbReference>
<keyword evidence="2" id="KW-1185">Reference proteome</keyword>
<dbReference type="RefSeq" id="WP_109669755.1">
    <property type="nucleotide sequence ID" value="NZ_QGGW01000008.1"/>
</dbReference>